<dbReference type="GO" id="GO:0000156">
    <property type="term" value="F:phosphorelay response regulator activity"/>
    <property type="evidence" value="ECO:0007669"/>
    <property type="project" value="TreeGrafter"/>
</dbReference>
<dbReference type="CDD" id="cd00130">
    <property type="entry name" value="PAS"/>
    <property type="match status" value="1"/>
</dbReference>
<evidence type="ECO:0000313" key="19">
    <source>
        <dbReference type="Proteomes" id="UP000614216"/>
    </source>
</evidence>
<keyword evidence="12 14" id="KW-0472">Membrane</keyword>
<dbReference type="InterPro" id="IPR036890">
    <property type="entry name" value="HATPase_C_sf"/>
</dbReference>
<dbReference type="EC" id="2.7.13.3" evidence="3"/>
<evidence type="ECO:0000256" key="2">
    <source>
        <dbReference type="ARBA" id="ARBA00004141"/>
    </source>
</evidence>
<keyword evidence="11" id="KW-0902">Two-component regulatory system</keyword>
<dbReference type="GO" id="GO:0007234">
    <property type="term" value="P:osmosensory signaling via phosphorelay pathway"/>
    <property type="evidence" value="ECO:0007669"/>
    <property type="project" value="TreeGrafter"/>
</dbReference>
<evidence type="ECO:0000256" key="4">
    <source>
        <dbReference type="ARBA" id="ARBA00022553"/>
    </source>
</evidence>
<dbReference type="PROSITE" id="PS50109">
    <property type="entry name" value="HIS_KIN"/>
    <property type="match status" value="1"/>
</dbReference>
<dbReference type="InterPro" id="IPR005467">
    <property type="entry name" value="His_kinase_dom"/>
</dbReference>
<keyword evidence="5" id="KW-0808">Transferase</keyword>
<evidence type="ECO:0000259" key="17">
    <source>
        <dbReference type="PROSITE" id="PS50113"/>
    </source>
</evidence>
<evidence type="ECO:0000256" key="9">
    <source>
        <dbReference type="ARBA" id="ARBA00022840"/>
    </source>
</evidence>
<evidence type="ECO:0000256" key="13">
    <source>
        <dbReference type="SAM" id="Coils"/>
    </source>
</evidence>
<dbReference type="Gene3D" id="3.30.450.20">
    <property type="entry name" value="PAS domain"/>
    <property type="match status" value="1"/>
</dbReference>
<reference evidence="18" key="1">
    <citation type="submission" date="2021-01" db="EMBL/GenBank/DDBJ databases">
        <title>Fulvivirga kasyanovii gen. nov., sp nov., a novel member of the phylum Bacteroidetes isolated from seawater in a mussel farm.</title>
        <authorList>
            <person name="Zhao L.-H."/>
            <person name="Wang Z.-J."/>
        </authorList>
    </citation>
    <scope>NUCLEOTIDE SEQUENCE</scope>
    <source>
        <strain evidence="18">29W222</strain>
    </source>
</reference>
<evidence type="ECO:0000256" key="1">
    <source>
        <dbReference type="ARBA" id="ARBA00000085"/>
    </source>
</evidence>
<keyword evidence="7" id="KW-0547">Nucleotide-binding</keyword>
<sequence length="588" mass="67338">MKGMTLEFKDPAQEKKYGLETLAFNIKTCRTICLIALIAHSFYIIKDYVSNYYDTAYFRLFVIVPFFALCYFIANKPLFKTNPKRFQYLAVTIGLLTISYQIIIVLLNSFSYTQITHNVSLIMYGTFIFLGIRFKDLLLFFGPIVIVASLLFSWLIMDYDLSQKIDLTIVLSLNYFIALFAKYNIETHSRVHFLNEERLNIHNAMMIKVNDELQQQRAMYRGVTKRSSDMITIKNMNGKLEFVSEAVKEILGYEPKELIGTEANNLIYKEDMESLNRVREDIQRGKTVKLEYRMIHKDGHPVWVEGIGTPIYNRKKEIVSLQGSIRNIKDKKEIELRLKKSKERLEELNAQKDRFFSIVSHDLRGPIGNIQSLIDFLESSIKKGDMEEIGTIIEYLKKASQNTSNLLHNLLTWSKTQLEGAVVNKVPSNLKEIVNVNYELLKPLIDGKKLVFESEIDESVNVFADFDMVKTVIRNLISNAIKFTPSAGTIKVYTRDTVDNHVEIIVEDTGVGISENRLSKLFDLSMKTSTPGTNEEVGSGLGLILCNDFIHLNDGTMQVHSHEGIGTCVVIKLPKHDPVLSHRKTTLH</sequence>
<feature type="transmembrane region" description="Helical" evidence="14">
    <location>
        <begin position="137"/>
        <end position="156"/>
    </location>
</feature>
<feature type="transmembrane region" description="Helical" evidence="14">
    <location>
        <begin position="112"/>
        <end position="130"/>
    </location>
</feature>
<gene>
    <name evidence="18" type="ORF">JMN32_20000</name>
</gene>
<dbReference type="SUPFAM" id="SSF55785">
    <property type="entry name" value="PYP-like sensor domain (PAS domain)"/>
    <property type="match status" value="1"/>
</dbReference>
<dbReference type="InterPro" id="IPR004358">
    <property type="entry name" value="Sig_transdc_His_kin-like_C"/>
</dbReference>
<dbReference type="InterPro" id="IPR003594">
    <property type="entry name" value="HATPase_dom"/>
</dbReference>
<dbReference type="PANTHER" id="PTHR42878">
    <property type="entry name" value="TWO-COMPONENT HISTIDINE KINASE"/>
    <property type="match status" value="1"/>
</dbReference>
<dbReference type="Pfam" id="PF02518">
    <property type="entry name" value="HATPase_c"/>
    <property type="match status" value="1"/>
</dbReference>
<keyword evidence="13" id="KW-0175">Coiled coil</keyword>
<dbReference type="SMART" id="SM00387">
    <property type="entry name" value="HATPase_c"/>
    <property type="match status" value="1"/>
</dbReference>
<name>A0A937G261_9BACT</name>
<feature type="domain" description="PAC" evidence="17">
    <location>
        <begin position="288"/>
        <end position="340"/>
    </location>
</feature>
<evidence type="ECO:0000256" key="14">
    <source>
        <dbReference type="SAM" id="Phobius"/>
    </source>
</evidence>
<dbReference type="Pfam" id="PF00512">
    <property type="entry name" value="HisKA"/>
    <property type="match status" value="1"/>
</dbReference>
<keyword evidence="6 14" id="KW-0812">Transmembrane</keyword>
<dbReference type="GO" id="GO:0016020">
    <property type="term" value="C:membrane"/>
    <property type="evidence" value="ECO:0007669"/>
    <property type="project" value="UniProtKB-SubCell"/>
</dbReference>
<dbReference type="InterPro" id="IPR035965">
    <property type="entry name" value="PAS-like_dom_sf"/>
</dbReference>
<dbReference type="InterPro" id="IPR001610">
    <property type="entry name" value="PAC"/>
</dbReference>
<dbReference type="RefSeq" id="WP_202858140.1">
    <property type="nucleotide sequence ID" value="NZ_JAEUGD010000064.1"/>
</dbReference>
<dbReference type="SUPFAM" id="SSF47384">
    <property type="entry name" value="Homodimeric domain of signal transducing histidine kinase"/>
    <property type="match status" value="1"/>
</dbReference>
<dbReference type="GO" id="GO:0030295">
    <property type="term" value="F:protein kinase activator activity"/>
    <property type="evidence" value="ECO:0007669"/>
    <property type="project" value="TreeGrafter"/>
</dbReference>
<dbReference type="AlphaFoldDB" id="A0A937G261"/>
<evidence type="ECO:0000259" key="15">
    <source>
        <dbReference type="PROSITE" id="PS50109"/>
    </source>
</evidence>
<dbReference type="CDD" id="cd00082">
    <property type="entry name" value="HisKA"/>
    <property type="match status" value="1"/>
</dbReference>
<dbReference type="InterPro" id="IPR013655">
    <property type="entry name" value="PAS_fold_3"/>
</dbReference>
<evidence type="ECO:0000256" key="12">
    <source>
        <dbReference type="ARBA" id="ARBA00023136"/>
    </source>
</evidence>
<keyword evidence="4" id="KW-0597">Phosphoprotein</keyword>
<evidence type="ECO:0000256" key="3">
    <source>
        <dbReference type="ARBA" id="ARBA00012438"/>
    </source>
</evidence>
<dbReference type="PANTHER" id="PTHR42878:SF7">
    <property type="entry name" value="SENSOR HISTIDINE KINASE GLRK"/>
    <property type="match status" value="1"/>
</dbReference>
<evidence type="ECO:0000256" key="6">
    <source>
        <dbReference type="ARBA" id="ARBA00022692"/>
    </source>
</evidence>
<dbReference type="InterPro" id="IPR050351">
    <property type="entry name" value="BphY/WalK/GraS-like"/>
</dbReference>
<organism evidence="18 19">
    <name type="scientific">Fulvivirga marina</name>
    <dbReference type="NCBI Taxonomy" id="2494733"/>
    <lineage>
        <taxon>Bacteria</taxon>
        <taxon>Pseudomonadati</taxon>
        <taxon>Bacteroidota</taxon>
        <taxon>Cytophagia</taxon>
        <taxon>Cytophagales</taxon>
        <taxon>Fulvivirgaceae</taxon>
        <taxon>Fulvivirga</taxon>
    </lineage>
</organism>
<keyword evidence="9" id="KW-0067">ATP-binding</keyword>
<comment type="catalytic activity">
    <reaction evidence="1">
        <text>ATP + protein L-histidine = ADP + protein N-phospho-L-histidine.</text>
        <dbReference type="EC" id="2.7.13.3"/>
    </reaction>
</comment>
<evidence type="ECO:0000313" key="18">
    <source>
        <dbReference type="EMBL" id="MBL6448605.1"/>
    </source>
</evidence>
<dbReference type="Proteomes" id="UP000614216">
    <property type="component" value="Unassembled WGS sequence"/>
</dbReference>
<dbReference type="GO" id="GO:0000155">
    <property type="term" value="F:phosphorelay sensor kinase activity"/>
    <property type="evidence" value="ECO:0007669"/>
    <property type="project" value="InterPro"/>
</dbReference>
<comment type="subcellular location">
    <subcellularLocation>
        <location evidence="2">Membrane</location>
        <topology evidence="2">Multi-pass membrane protein</topology>
    </subcellularLocation>
</comment>
<feature type="transmembrane region" description="Helical" evidence="14">
    <location>
        <begin position="86"/>
        <end position="106"/>
    </location>
</feature>
<dbReference type="Gene3D" id="1.10.287.130">
    <property type="match status" value="1"/>
</dbReference>
<proteinExistence type="predicted"/>
<dbReference type="GO" id="GO:0005524">
    <property type="term" value="F:ATP binding"/>
    <property type="evidence" value="ECO:0007669"/>
    <property type="project" value="UniProtKB-KW"/>
</dbReference>
<feature type="transmembrane region" description="Helical" evidence="14">
    <location>
        <begin position="21"/>
        <end position="44"/>
    </location>
</feature>
<evidence type="ECO:0000256" key="11">
    <source>
        <dbReference type="ARBA" id="ARBA00023012"/>
    </source>
</evidence>
<feature type="coiled-coil region" evidence="13">
    <location>
        <begin position="331"/>
        <end position="358"/>
    </location>
</feature>
<dbReference type="SMART" id="SM00091">
    <property type="entry name" value="PAS"/>
    <property type="match status" value="1"/>
</dbReference>
<dbReference type="SUPFAM" id="SSF55874">
    <property type="entry name" value="ATPase domain of HSP90 chaperone/DNA topoisomerase II/histidine kinase"/>
    <property type="match status" value="1"/>
</dbReference>
<dbReference type="PRINTS" id="PR00344">
    <property type="entry name" value="BCTRLSENSOR"/>
</dbReference>
<evidence type="ECO:0000256" key="8">
    <source>
        <dbReference type="ARBA" id="ARBA00022777"/>
    </source>
</evidence>
<dbReference type="InterPro" id="IPR003661">
    <property type="entry name" value="HisK_dim/P_dom"/>
</dbReference>
<dbReference type="InterPro" id="IPR036097">
    <property type="entry name" value="HisK_dim/P_sf"/>
</dbReference>
<dbReference type="EMBL" id="JAEUGD010000064">
    <property type="protein sequence ID" value="MBL6448605.1"/>
    <property type="molecule type" value="Genomic_DNA"/>
</dbReference>
<comment type="caution">
    <text evidence="18">The sequence shown here is derived from an EMBL/GenBank/DDBJ whole genome shotgun (WGS) entry which is preliminary data.</text>
</comment>
<keyword evidence="8" id="KW-0418">Kinase</keyword>
<protein>
    <recommendedName>
        <fullName evidence="3">histidine kinase</fullName>
        <ecNumber evidence="3">2.7.13.3</ecNumber>
    </recommendedName>
</protein>
<dbReference type="SMART" id="SM00388">
    <property type="entry name" value="HisKA"/>
    <property type="match status" value="1"/>
</dbReference>
<evidence type="ECO:0000259" key="16">
    <source>
        <dbReference type="PROSITE" id="PS50112"/>
    </source>
</evidence>
<dbReference type="InterPro" id="IPR000700">
    <property type="entry name" value="PAS-assoc_C"/>
</dbReference>
<accession>A0A937G261</accession>
<keyword evidence="10 14" id="KW-1133">Transmembrane helix</keyword>
<dbReference type="PROSITE" id="PS50113">
    <property type="entry name" value="PAC"/>
    <property type="match status" value="1"/>
</dbReference>
<dbReference type="NCBIfam" id="TIGR00229">
    <property type="entry name" value="sensory_box"/>
    <property type="match status" value="1"/>
</dbReference>
<dbReference type="SMART" id="SM00086">
    <property type="entry name" value="PAC"/>
    <property type="match status" value="1"/>
</dbReference>
<dbReference type="PROSITE" id="PS50112">
    <property type="entry name" value="PAS"/>
    <property type="match status" value="1"/>
</dbReference>
<feature type="domain" description="PAS" evidence="16">
    <location>
        <begin position="216"/>
        <end position="286"/>
    </location>
</feature>
<feature type="transmembrane region" description="Helical" evidence="14">
    <location>
        <begin position="56"/>
        <end position="74"/>
    </location>
</feature>
<feature type="domain" description="Histidine kinase" evidence="15">
    <location>
        <begin position="358"/>
        <end position="577"/>
    </location>
</feature>
<dbReference type="Pfam" id="PF08447">
    <property type="entry name" value="PAS_3"/>
    <property type="match status" value="1"/>
</dbReference>
<evidence type="ECO:0000256" key="5">
    <source>
        <dbReference type="ARBA" id="ARBA00022679"/>
    </source>
</evidence>
<evidence type="ECO:0000256" key="7">
    <source>
        <dbReference type="ARBA" id="ARBA00022741"/>
    </source>
</evidence>
<dbReference type="InterPro" id="IPR000014">
    <property type="entry name" value="PAS"/>
</dbReference>
<keyword evidence="19" id="KW-1185">Reference proteome</keyword>
<evidence type="ECO:0000256" key="10">
    <source>
        <dbReference type="ARBA" id="ARBA00022989"/>
    </source>
</evidence>
<dbReference type="Gene3D" id="3.30.565.10">
    <property type="entry name" value="Histidine kinase-like ATPase, C-terminal domain"/>
    <property type="match status" value="1"/>
</dbReference>